<accession>A0AAW8WF52</accession>
<dbReference type="SUPFAM" id="SSF53681">
    <property type="entry name" value="Aspartate/glutamate racemase"/>
    <property type="match status" value="2"/>
</dbReference>
<organism evidence="3 4">
    <name type="scientific">Lactiplantibacillus pentosus</name>
    <name type="common">Lactobacillus pentosus</name>
    <dbReference type="NCBI Taxonomy" id="1589"/>
    <lineage>
        <taxon>Bacteria</taxon>
        <taxon>Bacillati</taxon>
        <taxon>Bacillota</taxon>
        <taxon>Bacilli</taxon>
        <taxon>Lactobacillales</taxon>
        <taxon>Lactobacillaceae</taxon>
        <taxon>Lactiplantibacillus</taxon>
    </lineage>
</organism>
<proteinExistence type="inferred from homology"/>
<dbReference type="PANTHER" id="PTHR21198:SF7">
    <property type="entry name" value="ASPARTATE-GLUTAMATE RACEMASE FAMILY"/>
    <property type="match status" value="1"/>
</dbReference>
<evidence type="ECO:0000313" key="3">
    <source>
        <dbReference type="EMBL" id="MDT7039307.1"/>
    </source>
</evidence>
<dbReference type="EMBL" id="JAVLAO010000001">
    <property type="protein sequence ID" value="MDT7039307.1"/>
    <property type="molecule type" value="Genomic_DNA"/>
</dbReference>
<comment type="caution">
    <text evidence="3">The sequence shown here is derived from an EMBL/GenBank/DDBJ whole genome shotgun (WGS) entry which is preliminary data.</text>
</comment>
<dbReference type="Pfam" id="PF01177">
    <property type="entry name" value="Asp_Glu_race"/>
    <property type="match status" value="1"/>
</dbReference>
<evidence type="ECO:0000256" key="2">
    <source>
        <dbReference type="ARBA" id="ARBA00023235"/>
    </source>
</evidence>
<comment type="similarity">
    <text evidence="1">Belongs to the aspartate/glutamate racemases family.</text>
</comment>
<gene>
    <name evidence="3" type="ORF">RI555_09950</name>
</gene>
<dbReference type="PROSITE" id="PS00923">
    <property type="entry name" value="ASP_GLU_RACEMASE_1"/>
    <property type="match status" value="1"/>
</dbReference>
<evidence type="ECO:0000256" key="1">
    <source>
        <dbReference type="ARBA" id="ARBA00007847"/>
    </source>
</evidence>
<dbReference type="InterPro" id="IPR004380">
    <property type="entry name" value="Asp_race"/>
</dbReference>
<dbReference type="Proteomes" id="UP001263852">
    <property type="component" value="Unassembled WGS sequence"/>
</dbReference>
<sequence>MEQCFGIIGGMGTMATESFVHAVNQLTNAHCDQDYLNYVVLNDAQIPDRTAYILDHHRASPLPALKSDVRLLNRLAVQFIVMTCNTAHYFVPELTKISRVPILNMPMVAVKAVSQQHSDLPLRIGILATTGTIQSHLYQDIIHADGHIPVVPNEAEQVQLMDLIYHDIKQHSFVDQAKFHGLIAQLLNVEHCDAVILGCTELSVAQATNPFMSEKVIDAQQELAKAAVYRAQSVKTTLLWEQRTQSVNK</sequence>
<evidence type="ECO:0000313" key="4">
    <source>
        <dbReference type="Proteomes" id="UP001263852"/>
    </source>
</evidence>
<dbReference type="GO" id="GO:0047661">
    <property type="term" value="F:amino-acid racemase activity"/>
    <property type="evidence" value="ECO:0007669"/>
    <property type="project" value="InterPro"/>
</dbReference>
<dbReference type="NCBIfam" id="TIGR00035">
    <property type="entry name" value="asp_race"/>
    <property type="match status" value="1"/>
</dbReference>
<dbReference type="InterPro" id="IPR015942">
    <property type="entry name" value="Asp/Glu/hydantoin_racemase"/>
</dbReference>
<dbReference type="InterPro" id="IPR001920">
    <property type="entry name" value="Asp/Glu_race"/>
</dbReference>
<name>A0AAW8WF52_LACPE</name>
<keyword evidence="2 3" id="KW-0413">Isomerase</keyword>
<dbReference type="PANTHER" id="PTHR21198">
    <property type="entry name" value="GLUTAMATE RACEMASE"/>
    <property type="match status" value="1"/>
</dbReference>
<dbReference type="RefSeq" id="WP_105923727.1">
    <property type="nucleotide sequence ID" value="NZ_BOUG01000004.1"/>
</dbReference>
<dbReference type="EC" id="5.1.1.-" evidence="3"/>
<dbReference type="InterPro" id="IPR018187">
    <property type="entry name" value="Asp/Glu_racemase_AS_1"/>
</dbReference>
<reference evidence="3" key="1">
    <citation type="submission" date="2023-08" db="EMBL/GenBank/DDBJ databases">
        <authorList>
            <person name="Page C.A."/>
            <person name="Perez-Diaz I.M."/>
        </authorList>
    </citation>
    <scope>NUCLEOTIDE SEQUENCE</scope>
    <source>
        <strain evidence="3">1.8.9</strain>
    </source>
</reference>
<protein>
    <submittedName>
        <fullName evidence="3">Amino acid racemase</fullName>
        <ecNumber evidence="3">5.1.1.-</ecNumber>
    </submittedName>
</protein>
<dbReference type="AlphaFoldDB" id="A0AAW8WF52"/>
<dbReference type="Gene3D" id="3.40.50.1860">
    <property type="match status" value="2"/>
</dbReference>